<evidence type="ECO:0000313" key="3">
    <source>
        <dbReference type="Proteomes" id="UP000436522"/>
    </source>
</evidence>
<dbReference type="AlphaFoldDB" id="A0A640VZ84"/>
<feature type="domain" description="DUF6680" evidence="1">
    <location>
        <begin position="1"/>
        <end position="170"/>
    </location>
</feature>
<evidence type="ECO:0000313" key="2">
    <source>
        <dbReference type="EMBL" id="GFE51576.1"/>
    </source>
</evidence>
<keyword evidence="3" id="KW-1185">Reference proteome</keyword>
<name>A0A640VZ84_9RHOB</name>
<accession>A0A640VZ84</accession>
<organism evidence="2 3">
    <name type="scientific">Roseobacter cerasinus</name>
    <dbReference type="NCBI Taxonomy" id="2602289"/>
    <lineage>
        <taxon>Bacteria</taxon>
        <taxon>Pseudomonadati</taxon>
        <taxon>Pseudomonadota</taxon>
        <taxon>Alphaproteobacteria</taxon>
        <taxon>Rhodobacterales</taxon>
        <taxon>Roseobacteraceae</taxon>
        <taxon>Roseobacter</taxon>
    </lineage>
</organism>
<comment type="caution">
    <text evidence="2">The sequence shown here is derived from an EMBL/GenBank/DDBJ whole genome shotgun (WGS) entry which is preliminary data.</text>
</comment>
<dbReference type="InterPro" id="IPR046502">
    <property type="entry name" value="DUF6680"/>
</dbReference>
<dbReference type="Pfam" id="PF20385">
    <property type="entry name" value="DUF6680"/>
    <property type="match status" value="1"/>
</dbReference>
<dbReference type="OrthoDB" id="1493705at2"/>
<dbReference type="RefSeq" id="WP_159979467.1">
    <property type="nucleotide sequence ID" value="NZ_BLIV01000007.1"/>
</dbReference>
<reference evidence="2 3" key="1">
    <citation type="submission" date="2019-12" db="EMBL/GenBank/DDBJ databases">
        <title>Roseobacter cerasinus sp. nov., isolated from seawater around aquaculture.</title>
        <authorList>
            <person name="Muramatsu S."/>
            <person name="Takabe Y."/>
            <person name="Mori K."/>
            <person name="Takaichi S."/>
            <person name="Hanada S."/>
        </authorList>
    </citation>
    <scope>NUCLEOTIDE SEQUENCE [LARGE SCALE GENOMIC DNA]</scope>
    <source>
        <strain evidence="2 3">AI77</strain>
    </source>
</reference>
<protein>
    <recommendedName>
        <fullName evidence="1">DUF6680 domain-containing protein</fullName>
    </recommendedName>
</protein>
<dbReference type="Proteomes" id="UP000436522">
    <property type="component" value="Unassembled WGS sequence"/>
</dbReference>
<evidence type="ECO:0000259" key="1">
    <source>
        <dbReference type="Pfam" id="PF20385"/>
    </source>
</evidence>
<dbReference type="EMBL" id="BLIV01000007">
    <property type="protein sequence ID" value="GFE51576.1"/>
    <property type="molecule type" value="Genomic_DNA"/>
</dbReference>
<sequence>MALESYFTIAAVLLSPLLAVQATKFLEKSAEKRSRRIAVYRTLMATRAQRLSPAHVEALNSIDLEFTDHGDKAIREAWKALLAHFSDRSYPENQKEQWVIRHIDLLVELLFEMGKRMGFEFDKTHIRTGIYSPQAFGDMEEEQAIVRRGVVEVLLGKRAVPIRIMQETHDDQNL</sequence>
<proteinExistence type="predicted"/>
<gene>
    <name evidence="2" type="ORF">So717_33290</name>
</gene>